<dbReference type="InterPro" id="IPR001214">
    <property type="entry name" value="SET_dom"/>
</dbReference>
<accession>A0A8S9L1A4</accession>
<comment type="caution">
    <text evidence="2">The sequence shown here is derived from an EMBL/GenBank/DDBJ whole genome shotgun (WGS) entry which is preliminary data.</text>
</comment>
<evidence type="ECO:0000313" key="2">
    <source>
        <dbReference type="EMBL" id="KAF2599256.1"/>
    </source>
</evidence>
<protein>
    <recommendedName>
        <fullName evidence="1">SET domain-containing protein</fullName>
    </recommendedName>
</protein>
<dbReference type="Pfam" id="PF00856">
    <property type="entry name" value="SET"/>
    <property type="match status" value="1"/>
</dbReference>
<evidence type="ECO:0000259" key="1">
    <source>
        <dbReference type="PROSITE" id="PS50280"/>
    </source>
</evidence>
<gene>
    <name evidence="2" type="ORF">F2Q68_00007128</name>
</gene>
<sequence length="426" mass="46488">MSRFALGRYSRYISRLKPLSHLNKPFPFSSSAASSQDGAACQTGPPPIRVGLTESAGRAVFATRRIGSGDLIHTAKPVLTCPSLLSLDSVCYLCLKKLMGSPKFRGRGVSYCSQECQDNAKPFPFSSSAASSQDGAACQTGPPPIRVGLTESAGRAVFATRRIGSGDLIHTAKPVLTCPSLLSLDSVCYLCLKKLMGSPKFRGRGVSYCSQECQDNAKGFYDVETRGDWSSFVDYCRTHNFKYPLMVKRLSCMVISGALAADCLDILQPATLSSAMISKIEDGYGLLWNAFRKANFTEDDVAFLTKQWYTGILARIRINAFRIDLVGGPCGEDLLSLAAASVEGEGAVGHAVYMLPSFYNHDCDPNAHIFWLQNADARLMTLRDVEEGEELRICYIDASMGYEARQTLLSQGFGFCCNCLRCQSRD</sequence>
<dbReference type="SUPFAM" id="SSF82199">
    <property type="entry name" value="SET domain"/>
    <property type="match status" value="2"/>
</dbReference>
<dbReference type="CDD" id="cd20071">
    <property type="entry name" value="SET_SMYD"/>
    <property type="match status" value="1"/>
</dbReference>
<evidence type="ECO:0000313" key="3">
    <source>
        <dbReference type="Proteomes" id="UP000712281"/>
    </source>
</evidence>
<dbReference type="Proteomes" id="UP000712281">
    <property type="component" value="Unassembled WGS sequence"/>
</dbReference>
<dbReference type="Gene3D" id="2.170.270.10">
    <property type="entry name" value="SET domain"/>
    <property type="match status" value="1"/>
</dbReference>
<proteinExistence type="predicted"/>
<dbReference type="PANTHER" id="PTHR12197:SF298">
    <property type="entry name" value="HISTONE-LYSINE N-METHYLTRANSFERASE ATXR4"/>
    <property type="match status" value="1"/>
</dbReference>
<dbReference type="InterPro" id="IPR050869">
    <property type="entry name" value="H3K4_H4K5_MeTrfase"/>
</dbReference>
<dbReference type="AlphaFoldDB" id="A0A8S9L1A4"/>
<dbReference type="Gene3D" id="1.10.220.160">
    <property type="match status" value="1"/>
</dbReference>
<organism evidence="2 3">
    <name type="scientific">Brassica cretica</name>
    <name type="common">Mustard</name>
    <dbReference type="NCBI Taxonomy" id="69181"/>
    <lineage>
        <taxon>Eukaryota</taxon>
        <taxon>Viridiplantae</taxon>
        <taxon>Streptophyta</taxon>
        <taxon>Embryophyta</taxon>
        <taxon>Tracheophyta</taxon>
        <taxon>Spermatophyta</taxon>
        <taxon>Magnoliopsida</taxon>
        <taxon>eudicotyledons</taxon>
        <taxon>Gunneridae</taxon>
        <taxon>Pentapetalae</taxon>
        <taxon>rosids</taxon>
        <taxon>malvids</taxon>
        <taxon>Brassicales</taxon>
        <taxon>Brassicaceae</taxon>
        <taxon>Brassiceae</taxon>
        <taxon>Brassica</taxon>
    </lineage>
</organism>
<dbReference type="PROSITE" id="PS50280">
    <property type="entry name" value="SET"/>
    <property type="match status" value="1"/>
</dbReference>
<dbReference type="GO" id="GO:0005634">
    <property type="term" value="C:nucleus"/>
    <property type="evidence" value="ECO:0007669"/>
    <property type="project" value="TreeGrafter"/>
</dbReference>
<dbReference type="InterPro" id="IPR046341">
    <property type="entry name" value="SET_dom_sf"/>
</dbReference>
<dbReference type="Gene3D" id="6.10.140.2220">
    <property type="match status" value="1"/>
</dbReference>
<dbReference type="PANTHER" id="PTHR12197">
    <property type="entry name" value="HISTONE-LYSINE N-METHYLTRANSFERASE SMYD"/>
    <property type="match status" value="1"/>
</dbReference>
<feature type="domain" description="SET" evidence="1">
    <location>
        <begin position="143"/>
        <end position="396"/>
    </location>
</feature>
<dbReference type="SMART" id="SM00317">
    <property type="entry name" value="SET"/>
    <property type="match status" value="1"/>
</dbReference>
<reference evidence="2" key="1">
    <citation type="submission" date="2019-12" db="EMBL/GenBank/DDBJ databases">
        <title>Genome sequencing and annotation of Brassica cretica.</title>
        <authorList>
            <person name="Studholme D.J."/>
            <person name="Sarris P.F."/>
        </authorList>
    </citation>
    <scope>NUCLEOTIDE SEQUENCE</scope>
    <source>
        <strain evidence="2">PFS-001/15</strain>
        <tissue evidence="2">Leaf</tissue>
    </source>
</reference>
<name>A0A8S9L1A4_BRACR</name>
<dbReference type="EMBL" id="QGKW02000717">
    <property type="protein sequence ID" value="KAF2599256.1"/>
    <property type="molecule type" value="Genomic_DNA"/>
</dbReference>